<protein>
    <submittedName>
        <fullName evidence="3">VPLPA-CTERM sorting domain-containing protein</fullName>
    </submittedName>
</protein>
<keyword evidence="1" id="KW-0812">Transmembrane</keyword>
<sequence length="199" mass="20379">MFRFTALAAAALLAGALSAQAATVTLFDDTFEADSAGVSNFITVNNLTNWNVTQGNVDILGAGFNCTGCIDLDGTGGGVPAKLETKQSFSFLDGITYTFSLFFSAGSAEETVTLGAIGSSFSFLAGKVPSVYTTSVVGSALTSPVFISLSGPVNNIGPYLDRVLITYDAPSPVPLPAAAPLLLAALGGLGLVARRRRRA</sequence>
<organism evidence="3 4">
    <name type="scientific">Pseudotabrizicola sediminis</name>
    <dbReference type="NCBI Taxonomy" id="2486418"/>
    <lineage>
        <taxon>Bacteria</taxon>
        <taxon>Pseudomonadati</taxon>
        <taxon>Pseudomonadota</taxon>
        <taxon>Alphaproteobacteria</taxon>
        <taxon>Rhodobacterales</taxon>
        <taxon>Paracoccaceae</taxon>
        <taxon>Pseudotabrizicola</taxon>
    </lineage>
</organism>
<dbReference type="InterPro" id="IPR022472">
    <property type="entry name" value="VPLPA-CTERM"/>
</dbReference>
<dbReference type="Proteomes" id="UP000297741">
    <property type="component" value="Unassembled WGS sequence"/>
</dbReference>
<feature type="signal peptide" evidence="2">
    <location>
        <begin position="1"/>
        <end position="21"/>
    </location>
</feature>
<accession>A0ABY2KM77</accession>
<dbReference type="NCBIfam" id="TIGR03370">
    <property type="entry name" value="VPLPA-CTERM"/>
    <property type="match status" value="1"/>
</dbReference>
<evidence type="ECO:0000313" key="3">
    <source>
        <dbReference type="EMBL" id="TGD42369.1"/>
    </source>
</evidence>
<keyword evidence="1" id="KW-0472">Membrane</keyword>
<name>A0ABY2KM77_9RHOB</name>
<keyword evidence="1" id="KW-1133">Transmembrane helix</keyword>
<proteinExistence type="predicted"/>
<evidence type="ECO:0000256" key="2">
    <source>
        <dbReference type="SAM" id="SignalP"/>
    </source>
</evidence>
<feature type="transmembrane region" description="Helical" evidence="1">
    <location>
        <begin position="173"/>
        <end position="193"/>
    </location>
</feature>
<evidence type="ECO:0000256" key="1">
    <source>
        <dbReference type="SAM" id="Phobius"/>
    </source>
</evidence>
<evidence type="ECO:0000313" key="4">
    <source>
        <dbReference type="Proteomes" id="UP000297741"/>
    </source>
</evidence>
<reference evidence="3 4" key="1">
    <citation type="submission" date="2018-11" db="EMBL/GenBank/DDBJ databases">
        <title>Tabrizicola sp. isolated from sediment of alpine lake.</title>
        <authorList>
            <person name="Liu Z."/>
        </authorList>
    </citation>
    <scope>NUCLEOTIDE SEQUENCE [LARGE SCALE GENOMIC DNA]</scope>
    <source>
        <strain evidence="3 4">DRYC-M-16</strain>
    </source>
</reference>
<keyword evidence="4" id="KW-1185">Reference proteome</keyword>
<feature type="chain" id="PRO_5046485641" evidence="2">
    <location>
        <begin position="22"/>
        <end position="199"/>
    </location>
</feature>
<comment type="caution">
    <text evidence="3">The sequence shown here is derived from an EMBL/GenBank/DDBJ whole genome shotgun (WGS) entry which is preliminary data.</text>
</comment>
<dbReference type="RefSeq" id="WP_135432231.1">
    <property type="nucleotide sequence ID" value="NZ_RPEM01000009.1"/>
</dbReference>
<gene>
    <name evidence="3" type="ORF">EEB11_13850</name>
</gene>
<dbReference type="EMBL" id="RPEM01000009">
    <property type="protein sequence ID" value="TGD42369.1"/>
    <property type="molecule type" value="Genomic_DNA"/>
</dbReference>
<keyword evidence="2" id="KW-0732">Signal</keyword>